<protein>
    <recommendedName>
        <fullName evidence="4">Secreted protein</fullName>
    </recommendedName>
</protein>
<organism evidence="2 3">
    <name type="scientific">Dactylosporangium darangshiense</name>
    <dbReference type="NCBI Taxonomy" id="579108"/>
    <lineage>
        <taxon>Bacteria</taxon>
        <taxon>Bacillati</taxon>
        <taxon>Actinomycetota</taxon>
        <taxon>Actinomycetes</taxon>
        <taxon>Micromonosporales</taxon>
        <taxon>Micromonosporaceae</taxon>
        <taxon>Dactylosporangium</taxon>
    </lineage>
</organism>
<keyword evidence="3" id="KW-1185">Reference proteome</keyword>
<gene>
    <name evidence="2" type="ORF">GCM10022255_100570</name>
</gene>
<evidence type="ECO:0000313" key="2">
    <source>
        <dbReference type="EMBL" id="GAA4262700.1"/>
    </source>
</evidence>
<evidence type="ECO:0000313" key="3">
    <source>
        <dbReference type="Proteomes" id="UP001500620"/>
    </source>
</evidence>
<proteinExistence type="predicted"/>
<reference evidence="3" key="1">
    <citation type="journal article" date="2019" name="Int. J. Syst. Evol. Microbiol.">
        <title>The Global Catalogue of Microorganisms (GCM) 10K type strain sequencing project: providing services to taxonomists for standard genome sequencing and annotation.</title>
        <authorList>
            <consortium name="The Broad Institute Genomics Platform"/>
            <consortium name="The Broad Institute Genome Sequencing Center for Infectious Disease"/>
            <person name="Wu L."/>
            <person name="Ma J."/>
        </authorList>
    </citation>
    <scope>NUCLEOTIDE SEQUENCE [LARGE SCALE GENOMIC DNA]</scope>
    <source>
        <strain evidence="3">JCM 17441</strain>
    </source>
</reference>
<accession>A0ABP8DRV9</accession>
<feature type="signal peptide" evidence="1">
    <location>
        <begin position="1"/>
        <end position="23"/>
    </location>
</feature>
<dbReference type="Proteomes" id="UP001500620">
    <property type="component" value="Unassembled WGS sequence"/>
</dbReference>
<sequence length="348" mass="37290">MLRGRLLKSVFVGALLAGTGVVAPTLPTPAAGVDGGPAGDESLAERWAPIHHQSVDPHGPHSAGGRADEITRVDFDGNWDARDNWEHAERYPAAAYAYASVVETPTHWFVVYMFFHARDWTNRPFFDSEHENDAEGLLLAVEKDGTPYGRVRAAITVAHGDFYSYVPLGSPWSTGGETVDGTLPMQVSPRDGRAHPVTAQEAHGHALKAYSGGSRGVVYYPAAEAGVPRGPGDRDVGYRIVDLFGPDGLWTRRADPDLLAAPGTFASDAPQGVRDGCGNGTFRCKLDAAHAPWAWDDHDDRPGRGELATDPASVVAAYFTIPEPLSRTYVSNGYRPPSRPIPAGGGEE</sequence>
<keyword evidence="1" id="KW-0732">Signal</keyword>
<evidence type="ECO:0008006" key="4">
    <source>
        <dbReference type="Google" id="ProtNLM"/>
    </source>
</evidence>
<evidence type="ECO:0000256" key="1">
    <source>
        <dbReference type="SAM" id="SignalP"/>
    </source>
</evidence>
<name>A0ABP8DRV9_9ACTN</name>
<feature type="chain" id="PRO_5046065716" description="Secreted protein" evidence="1">
    <location>
        <begin position="24"/>
        <end position="348"/>
    </location>
</feature>
<dbReference type="RefSeq" id="WP_345140478.1">
    <property type="nucleotide sequence ID" value="NZ_BAABAT010000054.1"/>
</dbReference>
<dbReference type="EMBL" id="BAABAT010000054">
    <property type="protein sequence ID" value="GAA4262700.1"/>
    <property type="molecule type" value="Genomic_DNA"/>
</dbReference>
<comment type="caution">
    <text evidence="2">The sequence shown here is derived from an EMBL/GenBank/DDBJ whole genome shotgun (WGS) entry which is preliminary data.</text>
</comment>